<dbReference type="Proteomes" id="UP000657200">
    <property type="component" value="Unassembled WGS sequence"/>
</dbReference>
<name>A0A0U5F7Z4_9PROT</name>
<keyword evidence="7" id="KW-1185">Reference proteome</keyword>
<dbReference type="Proteomes" id="UP000068250">
    <property type="component" value="Chromosome I"/>
</dbReference>
<reference evidence="6" key="2">
    <citation type="submission" date="2014-09" db="EMBL/GenBank/DDBJ databases">
        <authorList>
            <person name="Illeghems K.G."/>
        </authorList>
    </citation>
    <scope>NUCLEOTIDE SEQUENCE [LARGE SCALE GENOMIC DNA]</scope>
    <source>
        <strain evidence="6">LMG 23848T</strain>
    </source>
</reference>
<dbReference type="EMBL" id="LN609302">
    <property type="protein sequence ID" value="CEF57071.1"/>
    <property type="molecule type" value="Genomic_DNA"/>
</dbReference>
<dbReference type="PANTHER" id="PTHR43800:SF1">
    <property type="entry name" value="PEPTIDYL-LYSINE N-ACETYLTRANSFERASE YJAB"/>
    <property type="match status" value="1"/>
</dbReference>
<dbReference type="Pfam" id="PF00583">
    <property type="entry name" value="Acetyltransf_1"/>
    <property type="match status" value="1"/>
</dbReference>
<dbReference type="InterPro" id="IPR000182">
    <property type="entry name" value="GNAT_dom"/>
</dbReference>
<evidence type="ECO:0000313" key="7">
    <source>
        <dbReference type="Proteomes" id="UP000657200"/>
    </source>
</evidence>
<reference evidence="5 7" key="3">
    <citation type="journal article" date="2020" name="Int. J. Syst. Evol. Microbiol.">
        <title>Novel acetic acid bacteria from cider fermentations: Acetobacter conturbans sp. nov. and Acetobacter fallax sp. nov.</title>
        <authorList>
            <person name="Sombolestani A.S."/>
            <person name="Cleenwerck I."/>
            <person name="Cnockaert M."/>
            <person name="Borremans W."/>
            <person name="Wieme A.D."/>
            <person name="De Vuyst L."/>
            <person name="Vandamme P."/>
        </authorList>
    </citation>
    <scope>NUCLEOTIDE SEQUENCE [LARGE SCALE GENOMIC DNA]</scope>
    <source>
        <strain evidence="5 7">LMG 23848</strain>
    </source>
</reference>
<dbReference type="GO" id="GO:0016747">
    <property type="term" value="F:acyltransferase activity, transferring groups other than amino-acyl groups"/>
    <property type="evidence" value="ECO:0007669"/>
    <property type="project" value="InterPro"/>
</dbReference>
<dbReference type="PATRIC" id="fig|431306.5.peg.2458"/>
<proteinExistence type="predicted"/>
<dbReference type="RefSeq" id="WP_059024363.1">
    <property type="nucleotide sequence ID" value="NZ_LN609302.1"/>
</dbReference>
<dbReference type="PANTHER" id="PTHR43800">
    <property type="entry name" value="PEPTIDYL-LYSINE N-ACETYLTRANSFERASE YJAB"/>
    <property type="match status" value="1"/>
</dbReference>
<dbReference type="STRING" id="431306.AGA_2383"/>
<feature type="domain" description="N-acetyltransferase" evidence="3">
    <location>
        <begin position="3"/>
        <end position="153"/>
    </location>
</feature>
<sequence length="174" mass="18764">MSFFIRLARSEEALALPALERSAAQAFCSVPDLARLGEGDVLPVATHLASIAQATCWIAVDGHGRAVGFLTAQRYGRDLHIQEMSVMLAAQGQGLGRRLLMVACDHAQATGLLRLTLTTFVAVPWNAPFYARAGFCIIPPPMLDQRLAALLREEENSLAGGARCAMQYNLAQRG</sequence>
<dbReference type="EMBL" id="WOTE01000002">
    <property type="protein sequence ID" value="NHO38948.1"/>
    <property type="molecule type" value="Genomic_DNA"/>
</dbReference>
<dbReference type="OrthoDB" id="572496at2"/>
<evidence type="ECO:0000313" key="6">
    <source>
        <dbReference type="Proteomes" id="UP000068250"/>
    </source>
</evidence>
<keyword evidence="2" id="KW-0012">Acyltransferase</keyword>
<reference evidence="4" key="1">
    <citation type="submission" date="2014-09" db="EMBL/GenBank/DDBJ databases">
        <authorList>
            <person name="Magalhaes I.L.F."/>
            <person name="Oliveira U."/>
            <person name="Santos F.R."/>
            <person name="Vidigal T.H.D.A."/>
            <person name="Brescovit A.D."/>
            <person name="Santos A.J."/>
        </authorList>
    </citation>
    <scope>NUCLEOTIDE SEQUENCE</scope>
    <source>
        <strain evidence="4">LMG 23848T</strain>
    </source>
</reference>
<dbReference type="AlphaFoldDB" id="A0A0U5F7Z4"/>
<gene>
    <name evidence="4" type="ORF">AGA_2383</name>
    <name evidence="5" type="ORF">GOB80_04455</name>
</gene>
<dbReference type="CDD" id="cd04301">
    <property type="entry name" value="NAT_SF"/>
    <property type="match status" value="1"/>
</dbReference>
<evidence type="ECO:0000256" key="2">
    <source>
        <dbReference type="ARBA" id="ARBA00023315"/>
    </source>
</evidence>
<dbReference type="PROSITE" id="PS51186">
    <property type="entry name" value="GNAT"/>
    <property type="match status" value="1"/>
</dbReference>
<keyword evidence="1 4" id="KW-0808">Transferase</keyword>
<dbReference type="InterPro" id="IPR016181">
    <property type="entry name" value="Acyl_CoA_acyltransferase"/>
</dbReference>
<protein>
    <submittedName>
        <fullName evidence="5">GNAT family N-acetyltransferase</fullName>
    </submittedName>
    <submittedName>
        <fullName evidence="4">Putative acetyltransferase</fullName>
    </submittedName>
</protein>
<accession>A0A0U5F7Z4</accession>
<evidence type="ECO:0000259" key="3">
    <source>
        <dbReference type="PROSITE" id="PS51186"/>
    </source>
</evidence>
<dbReference type="Gene3D" id="3.40.630.30">
    <property type="match status" value="1"/>
</dbReference>
<evidence type="ECO:0000313" key="5">
    <source>
        <dbReference type="EMBL" id="NHO38948.1"/>
    </source>
</evidence>
<dbReference type="SUPFAM" id="SSF55729">
    <property type="entry name" value="Acyl-CoA N-acyltransferases (Nat)"/>
    <property type="match status" value="1"/>
</dbReference>
<organism evidence="4 6">
    <name type="scientific">Acetobacter ghanensis</name>
    <dbReference type="NCBI Taxonomy" id="431306"/>
    <lineage>
        <taxon>Bacteria</taxon>
        <taxon>Pseudomonadati</taxon>
        <taxon>Pseudomonadota</taxon>
        <taxon>Alphaproteobacteria</taxon>
        <taxon>Acetobacterales</taxon>
        <taxon>Acetobacteraceae</taxon>
        <taxon>Acetobacter</taxon>
    </lineage>
</organism>
<evidence type="ECO:0000313" key="4">
    <source>
        <dbReference type="EMBL" id="CEF57071.1"/>
    </source>
</evidence>
<evidence type="ECO:0000256" key="1">
    <source>
        <dbReference type="ARBA" id="ARBA00022679"/>
    </source>
</evidence>